<feature type="domain" description="HMA" evidence="15">
    <location>
        <begin position="77"/>
        <end position="142"/>
    </location>
</feature>
<dbReference type="InterPro" id="IPR023299">
    <property type="entry name" value="ATPase_P-typ_cyto_dom_N"/>
</dbReference>
<evidence type="ECO:0000259" key="15">
    <source>
        <dbReference type="PROSITE" id="PS50846"/>
    </source>
</evidence>
<feature type="transmembrane region" description="Helical" evidence="14">
    <location>
        <begin position="257"/>
        <end position="277"/>
    </location>
</feature>
<dbReference type="PRINTS" id="PR00120">
    <property type="entry name" value="HATPASE"/>
</dbReference>
<dbReference type="Pfam" id="PF00122">
    <property type="entry name" value="E1-E2_ATPase"/>
    <property type="match status" value="1"/>
</dbReference>
<dbReference type="NCBIfam" id="TIGR01511">
    <property type="entry name" value="ATPase-IB1_Cu"/>
    <property type="match status" value="1"/>
</dbReference>
<dbReference type="Pfam" id="PF00403">
    <property type="entry name" value="HMA"/>
    <property type="match status" value="2"/>
</dbReference>
<comment type="caution">
    <text evidence="16">The sequence shown here is derived from an EMBL/GenBank/DDBJ whole genome shotgun (WGS) entry which is preliminary data.</text>
</comment>
<comment type="subcellular location">
    <subcellularLocation>
        <location evidence="1">Cell membrane</location>
        <topology evidence="1">Multi-pass membrane protein</topology>
    </subcellularLocation>
</comment>
<evidence type="ECO:0000256" key="6">
    <source>
        <dbReference type="ARBA" id="ARBA00022692"/>
    </source>
</evidence>
<dbReference type="SFLD" id="SFLDF00027">
    <property type="entry name" value="p-type_atpase"/>
    <property type="match status" value="1"/>
</dbReference>
<dbReference type="EMBL" id="JFAX01000025">
    <property type="protein sequence ID" value="EXI65290.1"/>
    <property type="molecule type" value="Genomic_DNA"/>
</dbReference>
<keyword evidence="13 14" id="KW-0472">Membrane</keyword>
<dbReference type="Proteomes" id="UP000020218">
    <property type="component" value="Unassembled WGS sequence"/>
</dbReference>
<dbReference type="GO" id="GO:0055070">
    <property type="term" value="P:copper ion homeostasis"/>
    <property type="evidence" value="ECO:0007669"/>
    <property type="project" value="TreeGrafter"/>
</dbReference>
<comment type="similarity">
    <text evidence="2 14">Belongs to the cation transport ATPase (P-type) (TC 3.A.3) family. Type IB subfamily.</text>
</comment>
<feature type="transmembrane region" description="Helical" evidence="14">
    <location>
        <begin position="199"/>
        <end position="217"/>
    </location>
</feature>
<dbReference type="Gene3D" id="3.40.50.1000">
    <property type="entry name" value="HAD superfamily/HAD-like"/>
    <property type="match status" value="1"/>
</dbReference>
<evidence type="ECO:0000256" key="1">
    <source>
        <dbReference type="ARBA" id="ARBA00004651"/>
    </source>
</evidence>
<feature type="transmembrane region" description="Helical" evidence="14">
    <location>
        <begin position="411"/>
        <end position="433"/>
    </location>
</feature>
<evidence type="ECO:0000256" key="2">
    <source>
        <dbReference type="ARBA" id="ARBA00006024"/>
    </source>
</evidence>
<dbReference type="SUPFAM" id="SSF56784">
    <property type="entry name" value="HAD-like"/>
    <property type="match status" value="1"/>
</dbReference>
<dbReference type="PANTHER" id="PTHR43520">
    <property type="entry name" value="ATP7, ISOFORM B"/>
    <property type="match status" value="1"/>
</dbReference>
<dbReference type="NCBIfam" id="TIGR01525">
    <property type="entry name" value="ATPase-IB_hvy"/>
    <property type="match status" value="1"/>
</dbReference>
<dbReference type="EC" id="7.2.2.8" evidence="3"/>
<protein>
    <recommendedName>
        <fullName evidence="3">P-type Cu(+) transporter</fullName>
        <ecNumber evidence="3">7.2.2.8</ecNumber>
    </recommendedName>
</protein>
<dbReference type="InterPro" id="IPR017969">
    <property type="entry name" value="Heavy-metal-associated_CS"/>
</dbReference>
<keyword evidence="11 14" id="KW-1133">Transmembrane helix</keyword>
<dbReference type="PROSITE" id="PS00154">
    <property type="entry name" value="ATPASE_E1_E2"/>
    <property type="match status" value="1"/>
</dbReference>
<evidence type="ECO:0000256" key="7">
    <source>
        <dbReference type="ARBA" id="ARBA00022723"/>
    </source>
</evidence>
<evidence type="ECO:0000256" key="8">
    <source>
        <dbReference type="ARBA" id="ARBA00022741"/>
    </source>
</evidence>
<keyword evidence="4" id="KW-0813">Transport</keyword>
<dbReference type="Gene3D" id="3.40.1110.10">
    <property type="entry name" value="Calcium-transporting ATPase, cytoplasmic domain N"/>
    <property type="match status" value="1"/>
</dbReference>
<name>A0A011NLI2_9PROT</name>
<dbReference type="SFLD" id="SFLDS00003">
    <property type="entry name" value="Haloacid_Dehalogenase"/>
    <property type="match status" value="1"/>
</dbReference>
<dbReference type="CDD" id="cd00371">
    <property type="entry name" value="HMA"/>
    <property type="match status" value="2"/>
</dbReference>
<dbReference type="SUPFAM" id="SSF55008">
    <property type="entry name" value="HMA, heavy metal-associated domain"/>
    <property type="match status" value="2"/>
</dbReference>
<feature type="domain" description="HMA" evidence="15">
    <location>
        <begin position="10"/>
        <end position="75"/>
    </location>
</feature>
<dbReference type="Gene3D" id="2.70.150.10">
    <property type="entry name" value="Calcium-transporting ATPase, cytoplasmic transduction domain A"/>
    <property type="match status" value="1"/>
</dbReference>
<dbReference type="PATRIC" id="fig|1454001.3.peg.3383"/>
<dbReference type="InterPro" id="IPR023214">
    <property type="entry name" value="HAD_sf"/>
</dbReference>
<evidence type="ECO:0000256" key="13">
    <source>
        <dbReference type="ARBA" id="ARBA00023136"/>
    </source>
</evidence>
<feature type="transmembrane region" description="Helical" evidence="14">
    <location>
        <begin position="762"/>
        <end position="779"/>
    </location>
</feature>
<accession>A0A011NLI2</accession>
<dbReference type="InterPro" id="IPR059000">
    <property type="entry name" value="ATPase_P-type_domA"/>
</dbReference>
<dbReference type="InterPro" id="IPR023298">
    <property type="entry name" value="ATPase_P-typ_TM_dom_sf"/>
</dbReference>
<evidence type="ECO:0000256" key="12">
    <source>
        <dbReference type="ARBA" id="ARBA00023065"/>
    </source>
</evidence>
<dbReference type="PANTHER" id="PTHR43520:SF8">
    <property type="entry name" value="P-TYPE CU(+) TRANSPORTER"/>
    <property type="match status" value="1"/>
</dbReference>
<dbReference type="Gene3D" id="3.30.70.100">
    <property type="match status" value="2"/>
</dbReference>
<sequence length="824" mass="85509">MSTPNGNPQQHLDLPISGMSCAACASRIERVLNRMPGVRASVNLATERAQVEIAGDETTATQVVAAIDRAGFAVPLQTLELAIGGMSCAACSTRLEKVLNRLPGVEAAVNLASERATIRYRPGLVSAVGLIAAIEAAGFHGRLADAQSRADERARRIAEQRSELLRFVIAAALTLPLAAQMLTMFAGGEHAHADLLPRWLQLVLATPVQFWIGWRFYEGAWKSLRGGGGNMDVLVALGTSMAYFFSLFVTLSGAPDLHVYFEASAAVITLVLLGKLLEARAKAKTGEAIEALVRLQPRTARVERDGRLIELDASLLIPGDVFIVRPGDSIPVDGEVIDGSSNVNEAMLTGESMPVAKQRGERVFAATANAEGMLRCRATGVGEHTLLAGIIRLVAAAQGSKAPVQRLADRISAVFVPVVCLVALCTLLGWWLYDGAFSTALINAVAVLVIACPCALGLATPTAIMVGSGRGAAAGILIRNAEALERAAEIDVLALDKTGTLTRGEPELAEVVPLAAAADEALQLAAGLEQASEHPLARAILQSAEAAGLHQPAVEDFRAIPGRGVEGRVADRWLQLGAPAAFVDAALPQAVIRRLQNAGKTVVVLGELPAGNRTAAGELPAQAAVALAVLAIADPLRASSPQAVGRLAALGMRLVMLTGDHAATAAAIARASGIDDFRAGILPGDKAAVVNSLKRKGNVVAMVGDGINDAPALAAADVSFAIGAGSDAAIAAADVTLVHSDLNGIADAILLSRATLRKIRQNLFCAFVYNVLGIPLAALGMLNPVIAGAAMALSSVSVVSNSLLLRRWRPQCSPPGGRSGQRLT</sequence>
<evidence type="ECO:0000256" key="10">
    <source>
        <dbReference type="ARBA" id="ARBA00022967"/>
    </source>
</evidence>
<evidence type="ECO:0000256" key="3">
    <source>
        <dbReference type="ARBA" id="ARBA00012517"/>
    </source>
</evidence>
<keyword evidence="10" id="KW-1278">Translocase</keyword>
<dbReference type="STRING" id="1454001.AW08_03338"/>
<dbReference type="InterPro" id="IPR036412">
    <property type="entry name" value="HAD-like_sf"/>
</dbReference>
<dbReference type="GO" id="GO:0043682">
    <property type="term" value="F:P-type divalent copper transporter activity"/>
    <property type="evidence" value="ECO:0007669"/>
    <property type="project" value="TreeGrafter"/>
</dbReference>
<dbReference type="PROSITE" id="PS01047">
    <property type="entry name" value="HMA_1"/>
    <property type="match status" value="2"/>
</dbReference>
<gene>
    <name evidence="16" type="primary">copA_3</name>
    <name evidence="16" type="ORF">AW08_03338</name>
</gene>
<feature type="transmembrane region" description="Helical" evidence="14">
    <location>
        <begin position="164"/>
        <end position="187"/>
    </location>
</feature>
<keyword evidence="12" id="KW-0406">Ion transport</keyword>
<dbReference type="SFLD" id="SFLDG00002">
    <property type="entry name" value="C1.7:_P-type_atpase_like"/>
    <property type="match status" value="1"/>
</dbReference>
<dbReference type="InterPro" id="IPR001757">
    <property type="entry name" value="P_typ_ATPase"/>
</dbReference>
<evidence type="ECO:0000313" key="17">
    <source>
        <dbReference type="Proteomes" id="UP000020218"/>
    </source>
</evidence>
<dbReference type="InterPro" id="IPR036163">
    <property type="entry name" value="HMA_dom_sf"/>
</dbReference>
<dbReference type="FunFam" id="2.70.150.10:FF:000020">
    <property type="entry name" value="Copper-exporting P-type ATPase A"/>
    <property type="match status" value="1"/>
</dbReference>
<keyword evidence="9 14" id="KW-0067">ATP-binding</keyword>
<feature type="transmembrane region" description="Helical" evidence="14">
    <location>
        <begin position="229"/>
        <end position="251"/>
    </location>
</feature>
<proteinExistence type="inferred from homology"/>
<dbReference type="InterPro" id="IPR027256">
    <property type="entry name" value="P-typ_ATPase_IB"/>
</dbReference>
<evidence type="ECO:0000256" key="5">
    <source>
        <dbReference type="ARBA" id="ARBA00022475"/>
    </source>
</evidence>
<dbReference type="GO" id="GO:0005507">
    <property type="term" value="F:copper ion binding"/>
    <property type="evidence" value="ECO:0007669"/>
    <property type="project" value="TreeGrafter"/>
</dbReference>
<dbReference type="CDD" id="cd02094">
    <property type="entry name" value="P-type_ATPase_Cu-like"/>
    <property type="match status" value="1"/>
</dbReference>
<dbReference type="InterPro" id="IPR008250">
    <property type="entry name" value="ATPase_P-typ_transduc_dom_A_sf"/>
</dbReference>
<keyword evidence="7 14" id="KW-0479">Metal-binding</keyword>
<dbReference type="PROSITE" id="PS50846">
    <property type="entry name" value="HMA_2"/>
    <property type="match status" value="2"/>
</dbReference>
<dbReference type="FunFam" id="3.30.70.100:FF:000005">
    <property type="entry name" value="Copper-exporting P-type ATPase A"/>
    <property type="match status" value="2"/>
</dbReference>
<dbReference type="InterPro" id="IPR018303">
    <property type="entry name" value="ATPase_P-typ_P_site"/>
</dbReference>
<dbReference type="GO" id="GO:0005886">
    <property type="term" value="C:plasma membrane"/>
    <property type="evidence" value="ECO:0007669"/>
    <property type="project" value="UniProtKB-SubCell"/>
</dbReference>
<feature type="transmembrane region" description="Helical" evidence="14">
    <location>
        <begin position="439"/>
        <end position="460"/>
    </location>
</feature>
<dbReference type="InterPro" id="IPR044492">
    <property type="entry name" value="P_typ_ATPase_HD_dom"/>
</dbReference>
<reference evidence="16" key="1">
    <citation type="submission" date="2014-02" db="EMBL/GenBank/DDBJ databases">
        <title>Expanding our view of genomic diversity in Candidatus Accumulibacter clades.</title>
        <authorList>
            <person name="Skennerton C.T."/>
            <person name="Barr J.J."/>
            <person name="Slater F.R."/>
            <person name="Bond P.L."/>
            <person name="Tyson G.W."/>
        </authorList>
    </citation>
    <scope>NUCLEOTIDE SEQUENCE [LARGE SCALE GENOMIC DNA]</scope>
</reference>
<dbReference type="AlphaFoldDB" id="A0A011NLI2"/>
<keyword evidence="5 14" id="KW-1003">Cell membrane</keyword>
<dbReference type="PRINTS" id="PR00119">
    <property type="entry name" value="CATATPASE"/>
</dbReference>
<feature type="transmembrane region" description="Helical" evidence="14">
    <location>
        <begin position="785"/>
        <end position="805"/>
    </location>
</feature>
<evidence type="ECO:0000313" key="16">
    <source>
        <dbReference type="EMBL" id="EXI65290.1"/>
    </source>
</evidence>
<dbReference type="SUPFAM" id="SSF81653">
    <property type="entry name" value="Calcium ATPase, transduction domain A"/>
    <property type="match status" value="1"/>
</dbReference>
<keyword evidence="17" id="KW-1185">Reference proteome</keyword>
<evidence type="ECO:0000256" key="14">
    <source>
        <dbReference type="RuleBase" id="RU362081"/>
    </source>
</evidence>
<keyword evidence="16" id="KW-0378">Hydrolase</keyword>
<dbReference type="GO" id="GO:0005524">
    <property type="term" value="F:ATP binding"/>
    <property type="evidence" value="ECO:0007669"/>
    <property type="project" value="UniProtKB-UniRule"/>
</dbReference>
<evidence type="ECO:0000256" key="11">
    <source>
        <dbReference type="ARBA" id="ARBA00022989"/>
    </source>
</evidence>
<organism evidence="16 17">
    <name type="scientific">Candidatus Accumulibacter adjunctus</name>
    <dbReference type="NCBI Taxonomy" id="1454001"/>
    <lineage>
        <taxon>Bacteria</taxon>
        <taxon>Pseudomonadati</taxon>
        <taxon>Pseudomonadota</taxon>
        <taxon>Betaproteobacteria</taxon>
        <taxon>Candidatus Accumulibacter</taxon>
    </lineage>
</organism>
<keyword evidence="6 14" id="KW-0812">Transmembrane</keyword>
<dbReference type="GO" id="GO:0060003">
    <property type="term" value="P:copper ion export"/>
    <property type="evidence" value="ECO:0007669"/>
    <property type="project" value="UniProtKB-ARBA"/>
</dbReference>
<dbReference type="InterPro" id="IPR006121">
    <property type="entry name" value="HMA_dom"/>
</dbReference>
<evidence type="ECO:0000256" key="4">
    <source>
        <dbReference type="ARBA" id="ARBA00022448"/>
    </source>
</evidence>
<dbReference type="GO" id="GO:0016887">
    <property type="term" value="F:ATP hydrolysis activity"/>
    <property type="evidence" value="ECO:0007669"/>
    <property type="project" value="InterPro"/>
</dbReference>
<dbReference type="Pfam" id="PF00702">
    <property type="entry name" value="Hydrolase"/>
    <property type="match status" value="1"/>
</dbReference>
<keyword evidence="8 14" id="KW-0547">Nucleotide-binding</keyword>
<dbReference type="NCBIfam" id="TIGR01494">
    <property type="entry name" value="ATPase_P-type"/>
    <property type="match status" value="2"/>
</dbReference>
<evidence type="ECO:0000256" key="9">
    <source>
        <dbReference type="ARBA" id="ARBA00022840"/>
    </source>
</evidence>
<dbReference type="SUPFAM" id="SSF81665">
    <property type="entry name" value="Calcium ATPase, transmembrane domain M"/>
    <property type="match status" value="1"/>
</dbReference>
<dbReference type="GO" id="GO:0140581">
    <property type="term" value="F:P-type monovalent copper transporter activity"/>
    <property type="evidence" value="ECO:0007669"/>
    <property type="project" value="UniProtKB-EC"/>
</dbReference>